<keyword evidence="2" id="KW-1185">Reference proteome</keyword>
<name>A0A974Y5E2_9RHOO</name>
<proteinExistence type="predicted"/>
<protein>
    <submittedName>
        <fullName evidence="1">Uncharacterized protein</fullName>
    </submittedName>
</protein>
<evidence type="ECO:0000313" key="2">
    <source>
        <dbReference type="Proteomes" id="UP000663444"/>
    </source>
</evidence>
<dbReference type="RefSeq" id="WP_203388852.1">
    <property type="nucleotide sequence ID" value="NZ_CP064781.1"/>
</dbReference>
<accession>A0A974Y5E2</accession>
<dbReference type="KEGG" id="ares:IWH25_08385"/>
<dbReference type="Proteomes" id="UP000663444">
    <property type="component" value="Chromosome"/>
</dbReference>
<evidence type="ECO:0000313" key="1">
    <source>
        <dbReference type="EMBL" id="QRJ65325.1"/>
    </source>
</evidence>
<dbReference type="EMBL" id="CP064781">
    <property type="protein sequence ID" value="QRJ65325.1"/>
    <property type="molecule type" value="Genomic_DNA"/>
</dbReference>
<dbReference type="AlphaFoldDB" id="A0A974Y5E2"/>
<reference evidence="1" key="1">
    <citation type="submission" date="2020-11" db="EMBL/GenBank/DDBJ databases">
        <title>Azospira restricta DSM 18626 genome sequence.</title>
        <authorList>
            <person name="Moe W.M."/>
        </authorList>
    </citation>
    <scope>NUCLEOTIDE SEQUENCE</scope>
    <source>
        <strain evidence="1">DSM 18626</strain>
    </source>
</reference>
<sequence length="133" mass="13609">MSAGERRKPGPARAVSTPMARAIRIAACTALLAGTPARSETPEPGCDLPGEVVQWIADYCLLALQTDDEIAAADCIGEHLARRFPSACAAKAHYKRAMCGQLAAGGAPGESIEDCVADPAFMGRAVRGGGLGG</sequence>
<organism evidence="1 2">
    <name type="scientific">Azospira restricta</name>
    <dbReference type="NCBI Taxonomy" id="404405"/>
    <lineage>
        <taxon>Bacteria</taxon>
        <taxon>Pseudomonadati</taxon>
        <taxon>Pseudomonadota</taxon>
        <taxon>Betaproteobacteria</taxon>
        <taxon>Rhodocyclales</taxon>
        <taxon>Rhodocyclaceae</taxon>
        <taxon>Azospira</taxon>
    </lineage>
</organism>
<gene>
    <name evidence="1" type="ORF">IWH25_08385</name>
</gene>